<dbReference type="GO" id="GO:0016597">
    <property type="term" value="F:amino acid binding"/>
    <property type="evidence" value="ECO:0007669"/>
    <property type="project" value="UniProtKB-UniRule"/>
</dbReference>
<feature type="domain" description="ACT" evidence="4">
    <location>
        <begin position="319"/>
        <end position="364"/>
    </location>
</feature>
<dbReference type="Gene3D" id="3.30.70.260">
    <property type="match status" value="1"/>
</dbReference>
<dbReference type="InterPro" id="IPR040217">
    <property type="entry name" value="ACR1-12"/>
</dbReference>
<organism evidence="5 6">
    <name type="scientific">Salix udensis</name>
    <dbReference type="NCBI Taxonomy" id="889485"/>
    <lineage>
        <taxon>Eukaryota</taxon>
        <taxon>Viridiplantae</taxon>
        <taxon>Streptophyta</taxon>
        <taxon>Embryophyta</taxon>
        <taxon>Tracheophyta</taxon>
        <taxon>Spermatophyta</taxon>
        <taxon>Magnoliopsida</taxon>
        <taxon>eudicotyledons</taxon>
        <taxon>Gunneridae</taxon>
        <taxon>Pentapetalae</taxon>
        <taxon>rosids</taxon>
        <taxon>fabids</taxon>
        <taxon>Malpighiales</taxon>
        <taxon>Salicaceae</taxon>
        <taxon>Saliceae</taxon>
        <taxon>Salix</taxon>
    </lineage>
</organism>
<gene>
    <name evidence="5" type="ORF">OIU84_021133</name>
</gene>
<accession>A0AAD6PHW1</accession>
<feature type="domain" description="ACT" evidence="4">
    <location>
        <begin position="153"/>
        <end position="237"/>
    </location>
</feature>
<dbReference type="InterPro" id="IPR002912">
    <property type="entry name" value="ACT_dom"/>
</dbReference>
<dbReference type="SUPFAM" id="SSF55021">
    <property type="entry name" value="ACT-like"/>
    <property type="match status" value="3"/>
</dbReference>
<evidence type="ECO:0000313" key="5">
    <source>
        <dbReference type="EMBL" id="KAJ6429670.1"/>
    </source>
</evidence>
<sequence>MGWFCSNSFSFIFFILFSVQFFYFISTEINMRFSNDMDDEYEKLFRRLNPPRVVIDNEACKNATVIRVDSANKHGKLLEVVQVLTDLNLIITKAYISSDGGWFMDVFNVTDQDGKKVIDEAILDIITKSLGTESCFTSSIRSFGVKQSVDHTAIELTGSDRPGLLSEVSAVLTHLKCNVLNAEVWTHNMRAAAVMQVTDEETGSAIIDPEKLSRIKELLCNVLKGSNKSRGAKTVVSHGVTHIERRLHQMMFADRDYERASNDELNEKQRPNTPRVQKLIRNITSSMLMVPPVKSEAERQRIIQCLEAAIERRVSEGLKLELCTVDRIGLLSDVTRIFRENSLTVTRAEVATRAGKAVNTFLCQ</sequence>
<dbReference type="CDD" id="cd04925">
    <property type="entry name" value="ACT_ACR_2"/>
    <property type="match status" value="1"/>
</dbReference>
<dbReference type="EMBL" id="JAPFFJ010000004">
    <property type="protein sequence ID" value="KAJ6429670.1"/>
    <property type="molecule type" value="Genomic_DNA"/>
</dbReference>
<evidence type="ECO:0000256" key="2">
    <source>
        <dbReference type="RuleBase" id="RU369043"/>
    </source>
</evidence>
<dbReference type="Pfam" id="PF01842">
    <property type="entry name" value="ACT"/>
    <property type="match status" value="2"/>
</dbReference>
<evidence type="ECO:0000313" key="6">
    <source>
        <dbReference type="Proteomes" id="UP001162972"/>
    </source>
</evidence>
<dbReference type="AlphaFoldDB" id="A0AAD6PHW1"/>
<protein>
    <recommendedName>
        <fullName evidence="2">ACT domain-containing protein ACR</fullName>
    </recommendedName>
    <alternativeName>
        <fullName evidence="2">Protein ACT DOMAIN REPEATS</fullName>
    </alternativeName>
</protein>
<comment type="caution">
    <text evidence="5">The sequence shown here is derived from an EMBL/GenBank/DDBJ whole genome shotgun (WGS) entry which is preliminary data.</text>
</comment>
<keyword evidence="3" id="KW-0812">Transmembrane</keyword>
<keyword evidence="3" id="KW-1133">Transmembrane helix</keyword>
<dbReference type="PROSITE" id="PS51671">
    <property type="entry name" value="ACT"/>
    <property type="match status" value="3"/>
</dbReference>
<dbReference type="Proteomes" id="UP001162972">
    <property type="component" value="Chromosome 8"/>
</dbReference>
<name>A0AAD6PHW1_9ROSI</name>
<keyword evidence="6" id="KW-1185">Reference proteome</keyword>
<evidence type="ECO:0000256" key="3">
    <source>
        <dbReference type="SAM" id="Phobius"/>
    </source>
</evidence>
<keyword evidence="3" id="KW-0472">Membrane</keyword>
<comment type="function">
    <text evidence="2">Binds amino acids.</text>
</comment>
<proteinExistence type="predicted"/>
<dbReference type="PANTHER" id="PTHR31096:SF22">
    <property type="entry name" value="ACT DOMAIN-CONTAINING PROTEIN ACR4"/>
    <property type="match status" value="1"/>
</dbReference>
<evidence type="ECO:0000256" key="1">
    <source>
        <dbReference type="ARBA" id="ARBA00022737"/>
    </source>
</evidence>
<dbReference type="PANTHER" id="PTHR31096">
    <property type="entry name" value="ACT DOMAIN-CONTAINING PROTEIN ACR4-RELATED"/>
    <property type="match status" value="1"/>
</dbReference>
<evidence type="ECO:0000259" key="4">
    <source>
        <dbReference type="PROSITE" id="PS51671"/>
    </source>
</evidence>
<keyword evidence="1 2" id="KW-0677">Repeat</keyword>
<feature type="transmembrane region" description="Helical" evidence="3">
    <location>
        <begin position="6"/>
        <end position="25"/>
    </location>
</feature>
<feature type="domain" description="ACT" evidence="4">
    <location>
        <begin position="65"/>
        <end position="145"/>
    </location>
</feature>
<reference evidence="5 6" key="1">
    <citation type="journal article" date="2023" name="Int. J. Mol. Sci.">
        <title>De Novo Assembly and Annotation of 11 Diverse Shrub Willow (Salix) Genomes Reveals Novel Gene Organization in Sex-Linked Regions.</title>
        <authorList>
            <person name="Hyden B."/>
            <person name="Feng K."/>
            <person name="Yates T.B."/>
            <person name="Jawdy S."/>
            <person name="Cereghino C."/>
            <person name="Smart L.B."/>
            <person name="Muchero W."/>
        </authorList>
    </citation>
    <scope>NUCLEOTIDE SEQUENCE [LARGE SCALE GENOMIC DNA]</scope>
    <source>
        <tissue evidence="5">Shoot tip</tissue>
    </source>
</reference>
<dbReference type="InterPro" id="IPR045865">
    <property type="entry name" value="ACT-like_dom_sf"/>
</dbReference>